<dbReference type="EMBL" id="CP001113">
    <property type="protein sequence ID" value="ACF65247.1"/>
    <property type="molecule type" value="Genomic_DNA"/>
</dbReference>
<sequence length="37" mass="4226">MPEYPRHERLMSNPKFDGATLIRPTGYSGNLVILHTL</sequence>
<dbReference type="Proteomes" id="UP000008824">
    <property type="component" value="Chromosome"/>
</dbReference>
<accession>A0A0H3BVS3</accession>
<dbReference type="AlphaFoldDB" id="A0A0H3BVS3"/>
<dbReference type="KEGG" id="see:SNSL254_A0121"/>
<evidence type="ECO:0000313" key="1">
    <source>
        <dbReference type="EMBL" id="ACF65247.1"/>
    </source>
</evidence>
<reference evidence="1 2" key="1">
    <citation type="journal article" date="2011" name="J. Bacteriol.">
        <title>Comparative genomics of 28 Salmonella enterica isolates: evidence for CRISPR-mediated adaptive sublineage evolution.</title>
        <authorList>
            <person name="Fricke W.F."/>
            <person name="Mammel M.K."/>
            <person name="McDermott P.F."/>
            <person name="Tartera C."/>
            <person name="White D.G."/>
            <person name="Leclerc J.E."/>
            <person name="Ravel J."/>
            <person name="Cebula T.A."/>
        </authorList>
    </citation>
    <scope>NUCLEOTIDE SEQUENCE [LARGE SCALE GENOMIC DNA]</scope>
    <source>
        <strain evidence="1 2">SL254</strain>
    </source>
</reference>
<dbReference type="HOGENOM" id="CLU_3348384_0_0_6"/>
<evidence type="ECO:0000313" key="2">
    <source>
        <dbReference type="Proteomes" id="UP000008824"/>
    </source>
</evidence>
<name>A0A0H3BVS3_SALNS</name>
<gene>
    <name evidence="1" type="ordered locus">SNSL254_A0121</name>
</gene>
<proteinExistence type="predicted"/>
<organism evidence="1 2">
    <name type="scientific">Salmonella newport (strain SL254)</name>
    <dbReference type="NCBI Taxonomy" id="423368"/>
    <lineage>
        <taxon>Bacteria</taxon>
        <taxon>Pseudomonadati</taxon>
        <taxon>Pseudomonadota</taxon>
        <taxon>Gammaproteobacteria</taxon>
        <taxon>Enterobacterales</taxon>
        <taxon>Enterobacteriaceae</taxon>
        <taxon>Salmonella</taxon>
    </lineage>
</organism>
<protein>
    <submittedName>
        <fullName evidence="1">Uncharacterized protein</fullName>
    </submittedName>
</protein>